<organism evidence="2">
    <name type="scientific">Sesamum radiatum</name>
    <name type="common">Black benniseed</name>
    <dbReference type="NCBI Taxonomy" id="300843"/>
    <lineage>
        <taxon>Eukaryota</taxon>
        <taxon>Viridiplantae</taxon>
        <taxon>Streptophyta</taxon>
        <taxon>Embryophyta</taxon>
        <taxon>Tracheophyta</taxon>
        <taxon>Spermatophyta</taxon>
        <taxon>Magnoliopsida</taxon>
        <taxon>eudicotyledons</taxon>
        <taxon>Gunneridae</taxon>
        <taxon>Pentapetalae</taxon>
        <taxon>asterids</taxon>
        <taxon>lamiids</taxon>
        <taxon>Lamiales</taxon>
        <taxon>Pedaliaceae</taxon>
        <taxon>Sesamum</taxon>
    </lineage>
</organism>
<reference evidence="2" key="1">
    <citation type="submission" date="2020-06" db="EMBL/GenBank/DDBJ databases">
        <authorList>
            <person name="Li T."/>
            <person name="Hu X."/>
            <person name="Zhang T."/>
            <person name="Song X."/>
            <person name="Zhang H."/>
            <person name="Dai N."/>
            <person name="Sheng W."/>
            <person name="Hou X."/>
            <person name="Wei L."/>
        </authorList>
    </citation>
    <scope>NUCLEOTIDE SEQUENCE</scope>
    <source>
        <strain evidence="2">G02</strain>
        <tissue evidence="2">Leaf</tissue>
    </source>
</reference>
<protein>
    <submittedName>
        <fullName evidence="2">Uncharacterized protein</fullName>
    </submittedName>
</protein>
<name>A0AAW2LMG7_SESRA</name>
<accession>A0AAW2LMG7</accession>
<proteinExistence type="predicted"/>
<evidence type="ECO:0000313" key="2">
    <source>
        <dbReference type="EMBL" id="KAL0320281.1"/>
    </source>
</evidence>
<dbReference type="EMBL" id="JACGWJ010000024">
    <property type="protein sequence ID" value="KAL0320281.1"/>
    <property type="molecule type" value="Genomic_DNA"/>
</dbReference>
<feature type="region of interest" description="Disordered" evidence="1">
    <location>
        <begin position="1"/>
        <end position="23"/>
    </location>
</feature>
<reference evidence="2" key="2">
    <citation type="journal article" date="2024" name="Plant">
        <title>Genomic evolution and insights into agronomic trait innovations of Sesamum species.</title>
        <authorList>
            <person name="Miao H."/>
            <person name="Wang L."/>
            <person name="Qu L."/>
            <person name="Liu H."/>
            <person name="Sun Y."/>
            <person name="Le M."/>
            <person name="Wang Q."/>
            <person name="Wei S."/>
            <person name="Zheng Y."/>
            <person name="Lin W."/>
            <person name="Duan Y."/>
            <person name="Cao H."/>
            <person name="Xiong S."/>
            <person name="Wang X."/>
            <person name="Wei L."/>
            <person name="Li C."/>
            <person name="Ma Q."/>
            <person name="Ju M."/>
            <person name="Zhao R."/>
            <person name="Li G."/>
            <person name="Mu C."/>
            <person name="Tian Q."/>
            <person name="Mei H."/>
            <person name="Zhang T."/>
            <person name="Gao T."/>
            <person name="Zhang H."/>
        </authorList>
    </citation>
    <scope>NUCLEOTIDE SEQUENCE</scope>
    <source>
        <strain evidence="2">G02</strain>
    </source>
</reference>
<gene>
    <name evidence="2" type="ORF">Sradi_5289600</name>
</gene>
<dbReference type="AlphaFoldDB" id="A0AAW2LMG7"/>
<sequence>MVMHSRPDWAVMHHHRPQSASPPKFWAVMRRNHRALGNDVGSNIAHHRGGVVTASVNIY</sequence>
<comment type="caution">
    <text evidence="2">The sequence shown here is derived from an EMBL/GenBank/DDBJ whole genome shotgun (WGS) entry which is preliminary data.</text>
</comment>
<evidence type="ECO:0000256" key="1">
    <source>
        <dbReference type="SAM" id="MobiDB-lite"/>
    </source>
</evidence>